<dbReference type="InterPro" id="IPR012338">
    <property type="entry name" value="Beta-lactam/transpept-like"/>
</dbReference>
<dbReference type="InterPro" id="IPR045155">
    <property type="entry name" value="Beta-lactam_cat"/>
</dbReference>
<feature type="compositionally biased region" description="Basic residues" evidence="1">
    <location>
        <begin position="36"/>
        <end position="47"/>
    </location>
</feature>
<dbReference type="Gene3D" id="3.40.710.10">
    <property type="entry name" value="DD-peptidase/beta-lactamase superfamily"/>
    <property type="match status" value="1"/>
</dbReference>
<protein>
    <recommendedName>
        <fullName evidence="3">Beta-lactamase class A catalytic domain-containing protein</fullName>
    </recommendedName>
</protein>
<dbReference type="SUPFAM" id="SSF56601">
    <property type="entry name" value="beta-lactamase/transpeptidase-like"/>
    <property type="match status" value="1"/>
</dbReference>
<dbReference type="PANTHER" id="PTHR35333">
    <property type="entry name" value="BETA-LACTAMASE"/>
    <property type="match status" value="1"/>
</dbReference>
<keyword evidence="2" id="KW-0472">Membrane</keyword>
<dbReference type="GO" id="GO:0046677">
    <property type="term" value="P:response to antibiotic"/>
    <property type="evidence" value="ECO:0007669"/>
    <property type="project" value="InterPro"/>
</dbReference>
<accession>A0A433USU6</accession>
<evidence type="ECO:0000313" key="5">
    <source>
        <dbReference type="Proteomes" id="UP000276103"/>
    </source>
</evidence>
<evidence type="ECO:0000259" key="3">
    <source>
        <dbReference type="Pfam" id="PF13354"/>
    </source>
</evidence>
<dbReference type="EMBL" id="RSCM01000006">
    <property type="protein sequence ID" value="RUS96900.1"/>
    <property type="molecule type" value="Genomic_DNA"/>
</dbReference>
<sequence length="528" mass="57284">MNSQFWVERLQKTKSSGSQGVAVSESSDKLIAVSRRQPRERRRRPRPVQKAVQKPVKNQQQATTRGESVAITRLNNNISPPTLPAEGRRPPSKVVMPAAVKPIPKGKMAQPGTMKFKTVRVQKQGKPKIDRRTSRKTRLKPMARTILYSLRLLIVGVGLGAIVGTLLSVLDPANRISSAPASPSQTNGQSQTQSNSPVTTPSLYLSQEIIPLKTAVQNLATASPNLTPGVFMVDLDTGAYVDINSNASFSAASTIKVPILIALFQDVDAGKIRLDEMLTLQQDMIAGGSGTLKSNPVGTQYSALEIATKMITISDNTATNMLISRLGGKDVLNERFRTWGLATTMIRNSLPDLQGTNTTSPRELGNLISMINQGNIVSMRSRDLMLNIMSRTERDHLLPSGLGQGSKAYHKTGDIATMLADAGLIDIPSGKRYIAAVMVQRPTNDPRAEKLISSISAAAYQHFSQTAVTPRTPTTNLPTTNFQPPVQPVQPFIQPPVMNPVVPNGMVNNVPMGTYQAPVMTPQYYPPQ</sequence>
<feature type="compositionally biased region" description="Low complexity" evidence="1">
    <location>
        <begin position="182"/>
        <end position="197"/>
    </location>
</feature>
<dbReference type="InterPro" id="IPR000871">
    <property type="entry name" value="Beta-lactam_class-A"/>
</dbReference>
<evidence type="ECO:0000256" key="1">
    <source>
        <dbReference type="SAM" id="MobiDB-lite"/>
    </source>
</evidence>
<dbReference type="AlphaFoldDB" id="A0A433USU6"/>
<dbReference type="Proteomes" id="UP000276103">
    <property type="component" value="Unassembled WGS sequence"/>
</dbReference>
<feature type="compositionally biased region" description="Polar residues" evidence="1">
    <location>
        <begin position="56"/>
        <end position="66"/>
    </location>
</feature>
<proteinExistence type="predicted"/>
<dbReference type="GO" id="GO:0030655">
    <property type="term" value="P:beta-lactam antibiotic catabolic process"/>
    <property type="evidence" value="ECO:0007669"/>
    <property type="project" value="InterPro"/>
</dbReference>
<gene>
    <name evidence="4" type="ORF">DSM107003_23060</name>
</gene>
<keyword evidence="2" id="KW-1133">Transmembrane helix</keyword>
<dbReference type="Pfam" id="PF13354">
    <property type="entry name" value="Beta-lactamase2"/>
    <property type="match status" value="1"/>
</dbReference>
<comment type="caution">
    <text evidence="4">The sequence shown here is derived from an EMBL/GenBank/DDBJ whole genome shotgun (WGS) entry which is preliminary data.</text>
</comment>
<feature type="domain" description="Beta-lactamase class A catalytic" evidence="3">
    <location>
        <begin position="229"/>
        <end position="439"/>
    </location>
</feature>
<keyword evidence="5" id="KW-1185">Reference proteome</keyword>
<feature type="region of interest" description="Disordered" evidence="1">
    <location>
        <begin position="1"/>
        <end position="68"/>
    </location>
</feature>
<feature type="region of interest" description="Disordered" evidence="1">
    <location>
        <begin position="177"/>
        <end position="198"/>
    </location>
</feature>
<keyword evidence="2" id="KW-0812">Transmembrane</keyword>
<feature type="compositionally biased region" description="Polar residues" evidence="1">
    <location>
        <begin position="13"/>
        <end position="25"/>
    </location>
</feature>
<dbReference type="RefSeq" id="WP_199320995.1">
    <property type="nucleotide sequence ID" value="NZ_RSCM01000006.1"/>
</dbReference>
<name>A0A433USU6_ANAVA</name>
<dbReference type="GO" id="GO:0008800">
    <property type="term" value="F:beta-lactamase activity"/>
    <property type="evidence" value="ECO:0007669"/>
    <property type="project" value="InterPro"/>
</dbReference>
<dbReference type="PANTHER" id="PTHR35333:SF4">
    <property type="entry name" value="SLR0121 PROTEIN"/>
    <property type="match status" value="1"/>
</dbReference>
<evidence type="ECO:0000256" key="2">
    <source>
        <dbReference type="SAM" id="Phobius"/>
    </source>
</evidence>
<evidence type="ECO:0000313" key="4">
    <source>
        <dbReference type="EMBL" id="RUS96900.1"/>
    </source>
</evidence>
<feature type="transmembrane region" description="Helical" evidence="2">
    <location>
        <begin position="145"/>
        <end position="170"/>
    </location>
</feature>
<reference evidence="4 5" key="1">
    <citation type="journal article" date="2019" name="Genome Biol. Evol.">
        <title>Day and night: Metabolic profiles and evolutionary relationships of six axenic non-marine cyanobacteria.</title>
        <authorList>
            <person name="Will S.E."/>
            <person name="Henke P."/>
            <person name="Boedeker C."/>
            <person name="Huang S."/>
            <person name="Brinkmann H."/>
            <person name="Rohde M."/>
            <person name="Jarek M."/>
            <person name="Friedl T."/>
            <person name="Seufert S."/>
            <person name="Schumacher M."/>
            <person name="Overmann J."/>
            <person name="Neumann-Schaal M."/>
            <person name="Petersen J."/>
        </authorList>
    </citation>
    <scope>NUCLEOTIDE SEQUENCE [LARGE SCALE GENOMIC DNA]</scope>
    <source>
        <strain evidence="4 5">SAG 1403-4b</strain>
    </source>
</reference>
<organism evidence="4 5">
    <name type="scientific">Trichormus variabilis SAG 1403-4b</name>
    <dbReference type="NCBI Taxonomy" id="447716"/>
    <lineage>
        <taxon>Bacteria</taxon>
        <taxon>Bacillati</taxon>
        <taxon>Cyanobacteriota</taxon>
        <taxon>Cyanophyceae</taxon>
        <taxon>Nostocales</taxon>
        <taxon>Nostocaceae</taxon>
        <taxon>Trichormus</taxon>
    </lineage>
</organism>